<organism evidence="1 2">
    <name type="scientific">Trichonephila clavata</name>
    <name type="common">Joro spider</name>
    <name type="synonym">Nephila clavata</name>
    <dbReference type="NCBI Taxonomy" id="2740835"/>
    <lineage>
        <taxon>Eukaryota</taxon>
        <taxon>Metazoa</taxon>
        <taxon>Ecdysozoa</taxon>
        <taxon>Arthropoda</taxon>
        <taxon>Chelicerata</taxon>
        <taxon>Arachnida</taxon>
        <taxon>Araneae</taxon>
        <taxon>Araneomorphae</taxon>
        <taxon>Entelegynae</taxon>
        <taxon>Araneoidea</taxon>
        <taxon>Nephilidae</taxon>
        <taxon>Trichonephila</taxon>
    </lineage>
</organism>
<dbReference type="Proteomes" id="UP000887116">
    <property type="component" value="Unassembled WGS sequence"/>
</dbReference>
<comment type="caution">
    <text evidence="1">The sequence shown here is derived from an EMBL/GenBank/DDBJ whole genome shotgun (WGS) entry which is preliminary data.</text>
</comment>
<dbReference type="EMBL" id="BMAO01002811">
    <property type="protein sequence ID" value="GFQ83470.1"/>
    <property type="molecule type" value="Genomic_DNA"/>
</dbReference>
<proteinExistence type="predicted"/>
<gene>
    <name evidence="1" type="ORF">TNCT_509991</name>
</gene>
<name>A0A8X6FKW2_TRICU</name>
<evidence type="ECO:0000313" key="1">
    <source>
        <dbReference type="EMBL" id="GFQ83470.1"/>
    </source>
</evidence>
<reference evidence="1" key="1">
    <citation type="submission" date="2020-07" db="EMBL/GenBank/DDBJ databases">
        <title>Multicomponent nature underlies the extraordinary mechanical properties of spider dragline silk.</title>
        <authorList>
            <person name="Kono N."/>
            <person name="Nakamura H."/>
            <person name="Mori M."/>
            <person name="Yoshida Y."/>
            <person name="Ohtoshi R."/>
            <person name="Malay A.D."/>
            <person name="Moran D.A.P."/>
            <person name="Tomita M."/>
            <person name="Numata K."/>
            <person name="Arakawa K."/>
        </authorList>
    </citation>
    <scope>NUCLEOTIDE SEQUENCE</scope>
</reference>
<keyword evidence="2" id="KW-1185">Reference proteome</keyword>
<evidence type="ECO:0000313" key="2">
    <source>
        <dbReference type="Proteomes" id="UP000887116"/>
    </source>
</evidence>
<protein>
    <submittedName>
        <fullName evidence="1">Uncharacterized protein</fullName>
    </submittedName>
</protein>
<dbReference type="AlphaFoldDB" id="A0A8X6FKW2"/>
<sequence>MTTVIPCLLNVTVSYRFETLSPIPKYFETFMEGEKDKSERKEKWPMLRKETDFGGALVRKSFSLPIVFWVAQALEWMLAKVFMESRVCLILE</sequence>
<accession>A0A8X6FKW2</accession>